<protein>
    <submittedName>
        <fullName evidence="4">Anti-FecI sigma factor, FecR</fullName>
    </submittedName>
</protein>
<keyword evidence="1" id="KW-1133">Transmembrane helix</keyword>
<dbReference type="OrthoDB" id="1099963at2"/>
<evidence type="ECO:0000313" key="4">
    <source>
        <dbReference type="EMBL" id="EHQ31202.1"/>
    </source>
</evidence>
<dbReference type="eggNOG" id="COG3712">
    <property type="taxonomic scope" value="Bacteria"/>
</dbReference>
<keyword evidence="1" id="KW-0812">Transmembrane</keyword>
<sequence length="379" mass="41813">MDDRYYKQLVSRYLAGNATDDELEVFAHLVKEGKLDVYLNEAINVEAGIHADDEISTERDNKKSFVFAAWLKYAAAVILMASASVIVYSHFTHLNKPVAVTRVIKNDALPGGNRAILTLANGKKIVLGNAGNGTIALQGNTQVDKIRNGQLVYQATGSSDKWQNATANQVTYNTVSTPKAGEYEITLPDGTKIWLNSVSSITFPTAFTGNERRVSITGEVYFEVAKNKNKPFIVETRGQNVTVLGTHFNINAYDDENTIKTTLLEGSIKLSAHSNSKILTPGQQAEVTNNRITIINNSDTEAAVAWKNGYFVFDNTDLPTLMRQLSRWYDVNTVYNGNAGNHEFVGQIKRSVKLSSVLKILEASGVHFKIEGENLYIQP</sequence>
<dbReference type="InterPro" id="IPR012373">
    <property type="entry name" value="Ferrdict_sens_TM"/>
</dbReference>
<dbReference type="STRING" id="714943.Mucpa_7159"/>
<dbReference type="Proteomes" id="UP000002774">
    <property type="component" value="Chromosome"/>
</dbReference>
<feature type="domain" description="Protein FecR C-terminal" evidence="3">
    <location>
        <begin position="310"/>
        <end position="377"/>
    </location>
</feature>
<dbReference type="EMBL" id="CM001403">
    <property type="protein sequence ID" value="EHQ31202.1"/>
    <property type="molecule type" value="Genomic_DNA"/>
</dbReference>
<dbReference type="Gene3D" id="2.60.120.1440">
    <property type="match status" value="1"/>
</dbReference>
<keyword evidence="1" id="KW-0472">Membrane</keyword>
<dbReference type="AlphaFoldDB" id="H1YBE8"/>
<dbReference type="GO" id="GO:0016989">
    <property type="term" value="F:sigma factor antagonist activity"/>
    <property type="evidence" value="ECO:0007669"/>
    <property type="project" value="TreeGrafter"/>
</dbReference>
<dbReference type="PANTHER" id="PTHR30273:SF2">
    <property type="entry name" value="PROTEIN FECR"/>
    <property type="match status" value="1"/>
</dbReference>
<organism evidence="4 5">
    <name type="scientific">Mucilaginibacter paludis DSM 18603</name>
    <dbReference type="NCBI Taxonomy" id="714943"/>
    <lineage>
        <taxon>Bacteria</taxon>
        <taxon>Pseudomonadati</taxon>
        <taxon>Bacteroidota</taxon>
        <taxon>Sphingobacteriia</taxon>
        <taxon>Sphingobacteriales</taxon>
        <taxon>Sphingobacteriaceae</taxon>
        <taxon>Mucilaginibacter</taxon>
    </lineage>
</organism>
<name>H1YBE8_9SPHI</name>
<feature type="domain" description="FecR protein" evidence="2">
    <location>
        <begin position="174"/>
        <end position="269"/>
    </location>
</feature>
<dbReference type="InterPro" id="IPR006860">
    <property type="entry name" value="FecR"/>
</dbReference>
<dbReference type="PANTHER" id="PTHR30273">
    <property type="entry name" value="PERIPLASMIC SIGNAL SENSOR AND SIGMA FACTOR ACTIVATOR FECR-RELATED"/>
    <property type="match status" value="1"/>
</dbReference>
<accession>H1YBE8</accession>
<proteinExistence type="predicted"/>
<dbReference type="FunFam" id="2.60.120.1440:FF:000001">
    <property type="entry name" value="Putative anti-sigma factor"/>
    <property type="match status" value="1"/>
</dbReference>
<dbReference type="InterPro" id="IPR032508">
    <property type="entry name" value="FecR_C"/>
</dbReference>
<evidence type="ECO:0000259" key="3">
    <source>
        <dbReference type="Pfam" id="PF16344"/>
    </source>
</evidence>
<dbReference type="Pfam" id="PF04773">
    <property type="entry name" value="FecR"/>
    <property type="match status" value="1"/>
</dbReference>
<keyword evidence="5" id="KW-1185">Reference proteome</keyword>
<dbReference type="Pfam" id="PF16344">
    <property type="entry name" value="FecR_C"/>
    <property type="match status" value="1"/>
</dbReference>
<reference evidence="4" key="1">
    <citation type="submission" date="2011-09" db="EMBL/GenBank/DDBJ databases">
        <title>The permanent draft genome of Mucilaginibacter paludis DSM 18603.</title>
        <authorList>
            <consortium name="US DOE Joint Genome Institute (JGI-PGF)"/>
            <person name="Lucas S."/>
            <person name="Han J."/>
            <person name="Lapidus A."/>
            <person name="Bruce D."/>
            <person name="Goodwin L."/>
            <person name="Pitluck S."/>
            <person name="Peters L."/>
            <person name="Kyrpides N."/>
            <person name="Mavromatis K."/>
            <person name="Ivanova N."/>
            <person name="Mikhailova N."/>
            <person name="Held B."/>
            <person name="Detter J.C."/>
            <person name="Tapia R."/>
            <person name="Han C."/>
            <person name="Land M."/>
            <person name="Hauser L."/>
            <person name="Markowitz V."/>
            <person name="Cheng J.-F."/>
            <person name="Hugenholtz P."/>
            <person name="Woyke T."/>
            <person name="Wu D."/>
            <person name="Tindall B."/>
            <person name="Brambilla E."/>
            <person name="Klenk H.-P."/>
            <person name="Eisen J.A."/>
        </authorList>
    </citation>
    <scope>NUCLEOTIDE SEQUENCE [LARGE SCALE GENOMIC DNA]</scope>
    <source>
        <strain evidence="4">DSM 18603</strain>
    </source>
</reference>
<gene>
    <name evidence="4" type="ORF">Mucpa_7159</name>
</gene>
<dbReference type="Gene3D" id="3.55.50.30">
    <property type="match status" value="1"/>
</dbReference>
<dbReference type="HOGENOM" id="CLU_050192_1_0_10"/>
<evidence type="ECO:0000256" key="1">
    <source>
        <dbReference type="SAM" id="Phobius"/>
    </source>
</evidence>
<evidence type="ECO:0000259" key="2">
    <source>
        <dbReference type="Pfam" id="PF04773"/>
    </source>
</evidence>
<evidence type="ECO:0000313" key="5">
    <source>
        <dbReference type="Proteomes" id="UP000002774"/>
    </source>
</evidence>
<feature type="transmembrane region" description="Helical" evidence="1">
    <location>
        <begin position="65"/>
        <end position="88"/>
    </location>
</feature>
<dbReference type="RefSeq" id="WP_008513490.1">
    <property type="nucleotide sequence ID" value="NZ_CM001403.1"/>
</dbReference>